<dbReference type="AlphaFoldDB" id="A0A2P2PXW7"/>
<proteinExistence type="predicted"/>
<protein>
    <submittedName>
        <fullName evidence="2">Uncharacterized protein</fullName>
    </submittedName>
</protein>
<evidence type="ECO:0000313" key="2">
    <source>
        <dbReference type="EMBL" id="MBX59594.1"/>
    </source>
</evidence>
<evidence type="ECO:0000256" key="1">
    <source>
        <dbReference type="SAM" id="MobiDB-lite"/>
    </source>
</evidence>
<organism evidence="2">
    <name type="scientific">Rhizophora mucronata</name>
    <name type="common">Asiatic mangrove</name>
    <dbReference type="NCBI Taxonomy" id="61149"/>
    <lineage>
        <taxon>Eukaryota</taxon>
        <taxon>Viridiplantae</taxon>
        <taxon>Streptophyta</taxon>
        <taxon>Embryophyta</taxon>
        <taxon>Tracheophyta</taxon>
        <taxon>Spermatophyta</taxon>
        <taxon>Magnoliopsida</taxon>
        <taxon>eudicotyledons</taxon>
        <taxon>Gunneridae</taxon>
        <taxon>Pentapetalae</taxon>
        <taxon>rosids</taxon>
        <taxon>fabids</taxon>
        <taxon>Malpighiales</taxon>
        <taxon>Rhizophoraceae</taxon>
        <taxon>Rhizophora</taxon>
    </lineage>
</organism>
<reference evidence="2" key="1">
    <citation type="submission" date="2018-02" db="EMBL/GenBank/DDBJ databases">
        <title>Rhizophora mucronata_Transcriptome.</title>
        <authorList>
            <person name="Meera S.P."/>
            <person name="Sreeshan A."/>
            <person name="Augustine A."/>
        </authorList>
    </citation>
    <scope>NUCLEOTIDE SEQUENCE</scope>
    <source>
        <tissue evidence="2">Leaf</tissue>
    </source>
</reference>
<sequence>MLLASFFPYSGCEPTYSAHTDASPSIPHPDSGRRRPSSEYMKERLDLWSTCMSGQSPDHTIERS</sequence>
<name>A0A2P2PXW7_RHIMU</name>
<accession>A0A2P2PXW7</accession>
<dbReference type="EMBL" id="GGEC01079110">
    <property type="protein sequence ID" value="MBX59594.1"/>
    <property type="molecule type" value="Transcribed_RNA"/>
</dbReference>
<feature type="region of interest" description="Disordered" evidence="1">
    <location>
        <begin position="16"/>
        <end position="38"/>
    </location>
</feature>